<proteinExistence type="predicted"/>
<organism evidence="1 2">
    <name type="scientific">Dendrobium thyrsiflorum</name>
    <name type="common">Pinecone-like raceme dendrobium</name>
    <name type="synonym">Orchid</name>
    <dbReference type="NCBI Taxonomy" id="117978"/>
    <lineage>
        <taxon>Eukaryota</taxon>
        <taxon>Viridiplantae</taxon>
        <taxon>Streptophyta</taxon>
        <taxon>Embryophyta</taxon>
        <taxon>Tracheophyta</taxon>
        <taxon>Spermatophyta</taxon>
        <taxon>Magnoliopsida</taxon>
        <taxon>Liliopsida</taxon>
        <taxon>Asparagales</taxon>
        <taxon>Orchidaceae</taxon>
        <taxon>Epidendroideae</taxon>
        <taxon>Malaxideae</taxon>
        <taxon>Dendrobiinae</taxon>
        <taxon>Dendrobium</taxon>
    </lineage>
</organism>
<evidence type="ECO:0008006" key="3">
    <source>
        <dbReference type="Google" id="ProtNLM"/>
    </source>
</evidence>
<reference evidence="1 2" key="1">
    <citation type="journal article" date="2024" name="Plant Biotechnol. J.">
        <title>Dendrobium thyrsiflorum genome and its molecular insights into genes involved in important horticultural traits.</title>
        <authorList>
            <person name="Chen B."/>
            <person name="Wang J.Y."/>
            <person name="Zheng P.J."/>
            <person name="Li K.L."/>
            <person name="Liang Y.M."/>
            <person name="Chen X.F."/>
            <person name="Zhang C."/>
            <person name="Zhao X."/>
            <person name="He X."/>
            <person name="Zhang G.Q."/>
            <person name="Liu Z.J."/>
            <person name="Xu Q."/>
        </authorList>
    </citation>
    <scope>NUCLEOTIDE SEQUENCE [LARGE SCALE GENOMIC DNA]</scope>
    <source>
        <strain evidence="1">GZMU011</strain>
    </source>
</reference>
<dbReference type="EMBL" id="JANQDX010000016">
    <property type="protein sequence ID" value="KAL0910573.1"/>
    <property type="molecule type" value="Genomic_DNA"/>
</dbReference>
<dbReference type="Proteomes" id="UP001552299">
    <property type="component" value="Unassembled WGS sequence"/>
</dbReference>
<comment type="caution">
    <text evidence="1">The sequence shown here is derived from an EMBL/GenBank/DDBJ whole genome shotgun (WGS) entry which is preliminary data.</text>
</comment>
<gene>
    <name evidence="1" type="ORF">M5K25_021570</name>
</gene>
<accession>A0ABD0UK18</accession>
<dbReference type="AlphaFoldDB" id="A0ABD0UK18"/>
<protein>
    <recommendedName>
        <fullName evidence="3">Secreted protein</fullName>
    </recommendedName>
</protein>
<name>A0ABD0UK18_DENTH</name>
<sequence length="81" mass="9129">MLRGRRGFAFHLLRVLRRCAFRHSFVAASASPALREIVFDRVAKGTSSPPSTTSDRKSRRELGRCEGYTSLLPGYCNIQNK</sequence>
<evidence type="ECO:0000313" key="1">
    <source>
        <dbReference type="EMBL" id="KAL0910573.1"/>
    </source>
</evidence>
<keyword evidence="2" id="KW-1185">Reference proteome</keyword>
<evidence type="ECO:0000313" key="2">
    <source>
        <dbReference type="Proteomes" id="UP001552299"/>
    </source>
</evidence>